<accession>A0A0E9X1D3</accession>
<dbReference type="AlphaFoldDB" id="A0A0E9X1D3"/>
<reference evidence="1" key="2">
    <citation type="journal article" date="2015" name="Fish Shellfish Immunol.">
        <title>Early steps in the European eel (Anguilla anguilla)-Vibrio vulnificus interaction in the gills: Role of the RtxA13 toxin.</title>
        <authorList>
            <person name="Callol A."/>
            <person name="Pajuelo D."/>
            <person name="Ebbesson L."/>
            <person name="Teles M."/>
            <person name="MacKenzie S."/>
            <person name="Amaro C."/>
        </authorList>
    </citation>
    <scope>NUCLEOTIDE SEQUENCE</scope>
</reference>
<sequence>MESALPLKYLISKHNLSCAIHEMRSMTLLSSVFINTKITHLYKRCKKGRHINTNLPMTSRVKRCLLRKNVV</sequence>
<organism evidence="1">
    <name type="scientific">Anguilla anguilla</name>
    <name type="common">European freshwater eel</name>
    <name type="synonym">Muraena anguilla</name>
    <dbReference type="NCBI Taxonomy" id="7936"/>
    <lineage>
        <taxon>Eukaryota</taxon>
        <taxon>Metazoa</taxon>
        <taxon>Chordata</taxon>
        <taxon>Craniata</taxon>
        <taxon>Vertebrata</taxon>
        <taxon>Euteleostomi</taxon>
        <taxon>Actinopterygii</taxon>
        <taxon>Neopterygii</taxon>
        <taxon>Teleostei</taxon>
        <taxon>Anguilliformes</taxon>
        <taxon>Anguillidae</taxon>
        <taxon>Anguilla</taxon>
    </lineage>
</organism>
<proteinExistence type="predicted"/>
<dbReference type="EMBL" id="GBXM01012862">
    <property type="protein sequence ID" value="JAH95715.1"/>
    <property type="molecule type" value="Transcribed_RNA"/>
</dbReference>
<evidence type="ECO:0000313" key="1">
    <source>
        <dbReference type="EMBL" id="JAH95715.1"/>
    </source>
</evidence>
<reference evidence="1" key="1">
    <citation type="submission" date="2014-11" db="EMBL/GenBank/DDBJ databases">
        <authorList>
            <person name="Amaro Gonzalez C."/>
        </authorList>
    </citation>
    <scope>NUCLEOTIDE SEQUENCE</scope>
</reference>
<protein>
    <submittedName>
        <fullName evidence="1">Uncharacterized protein</fullName>
    </submittedName>
</protein>
<name>A0A0E9X1D3_ANGAN</name>